<sequence>MVCIGEYYLYRLYIINAAVSSLSLLGSMFIITVYLSFKELRVFAFKLVSILSCLDAIHALAFLIPSYDENNSHSPLCQLQSVALTFCTLANVLWTAMIALALYLAVIHEKRLGEHYKWYALIFAVLVPLCISWLPYITDSFGTAQGWCWIDDSKKWGTIWRYSLFYGPLWIVIPFNIIVYFKVIKKIQLEIGNVSEQQQMRKQLMRRLVMYPIILVICFTPVTISRVWEIFVDCPPREMSVISGFFTCINGLLNALVYGMTKSVRESLKSWIFRERGENTEVMMESIKDSVEEYF</sequence>
<dbReference type="GO" id="GO:0004930">
    <property type="term" value="F:G protein-coupled receptor activity"/>
    <property type="evidence" value="ECO:0007669"/>
    <property type="project" value="UniProtKB-KW"/>
</dbReference>
<dbReference type="InterPro" id="IPR022343">
    <property type="entry name" value="GCR1-cAMP_receptor"/>
</dbReference>
<organism evidence="11 12">
    <name type="scientific">Blepharisma stoltei</name>
    <dbReference type="NCBI Taxonomy" id="1481888"/>
    <lineage>
        <taxon>Eukaryota</taxon>
        <taxon>Sar</taxon>
        <taxon>Alveolata</taxon>
        <taxon>Ciliophora</taxon>
        <taxon>Postciliodesmatophora</taxon>
        <taxon>Heterotrichea</taxon>
        <taxon>Heterotrichida</taxon>
        <taxon>Blepharismidae</taxon>
        <taxon>Blepharisma</taxon>
    </lineage>
</organism>
<dbReference type="PROSITE" id="PS50262">
    <property type="entry name" value="G_PROTEIN_RECEP_F1_2"/>
    <property type="match status" value="1"/>
</dbReference>
<feature type="transmembrane region" description="Helical" evidence="8">
    <location>
        <begin position="79"/>
        <end position="106"/>
    </location>
</feature>
<evidence type="ECO:0000256" key="8">
    <source>
        <dbReference type="SAM" id="Phobius"/>
    </source>
</evidence>
<evidence type="ECO:0000259" key="9">
    <source>
        <dbReference type="PROSITE" id="PS50261"/>
    </source>
</evidence>
<dbReference type="InterPro" id="IPR022340">
    <property type="entry name" value="GPCR_GCR1_put"/>
</dbReference>
<dbReference type="PROSITE" id="PS50261">
    <property type="entry name" value="G_PROTEIN_RECEP_F2_4"/>
    <property type="match status" value="1"/>
</dbReference>
<protein>
    <recommendedName>
        <fullName evidence="13">G-protein coupled receptors family 2 profile 2 domain-containing protein</fullName>
    </recommendedName>
</protein>
<evidence type="ECO:0000256" key="2">
    <source>
        <dbReference type="ARBA" id="ARBA00022692"/>
    </source>
</evidence>
<dbReference type="PANTHER" id="PTHR23112">
    <property type="entry name" value="G PROTEIN-COUPLED RECEPTOR 157-RELATED"/>
    <property type="match status" value="1"/>
</dbReference>
<name>A0AAU9IE99_9CILI</name>
<dbReference type="InterPro" id="IPR017452">
    <property type="entry name" value="GPCR_Rhodpsn_7TM"/>
</dbReference>
<evidence type="ECO:0000256" key="1">
    <source>
        <dbReference type="ARBA" id="ARBA00004141"/>
    </source>
</evidence>
<keyword evidence="3 8" id="KW-1133">Transmembrane helix</keyword>
<dbReference type="GO" id="GO:0007189">
    <property type="term" value="P:adenylate cyclase-activating G protein-coupled receptor signaling pathway"/>
    <property type="evidence" value="ECO:0007669"/>
    <property type="project" value="TreeGrafter"/>
</dbReference>
<dbReference type="InterPro" id="IPR017981">
    <property type="entry name" value="GPCR_2-like_7TM"/>
</dbReference>
<evidence type="ECO:0000256" key="6">
    <source>
        <dbReference type="ARBA" id="ARBA00023170"/>
    </source>
</evidence>
<dbReference type="Gene3D" id="1.20.1070.10">
    <property type="entry name" value="Rhodopsin 7-helix transmembrane proteins"/>
    <property type="match status" value="1"/>
</dbReference>
<feature type="transmembrane region" description="Helical" evidence="8">
    <location>
        <begin position="47"/>
        <end position="67"/>
    </location>
</feature>
<evidence type="ECO:0008006" key="13">
    <source>
        <dbReference type="Google" id="ProtNLM"/>
    </source>
</evidence>
<evidence type="ECO:0000256" key="4">
    <source>
        <dbReference type="ARBA" id="ARBA00023040"/>
    </source>
</evidence>
<keyword evidence="7" id="KW-0807">Transducer</keyword>
<evidence type="ECO:0000313" key="11">
    <source>
        <dbReference type="EMBL" id="CAG9313294.1"/>
    </source>
</evidence>
<dbReference type="Pfam" id="PF05462">
    <property type="entry name" value="Dicty_CAR"/>
    <property type="match status" value="1"/>
</dbReference>
<dbReference type="PRINTS" id="PR02001">
    <property type="entry name" value="GCR1CAMPR"/>
</dbReference>
<feature type="domain" description="G-protein coupled receptors family 2 profile 2" evidence="9">
    <location>
        <begin position="12"/>
        <end position="262"/>
    </location>
</feature>
<feature type="domain" description="G-protein coupled receptors family 1 profile" evidence="10">
    <location>
        <begin position="26"/>
        <end position="258"/>
    </location>
</feature>
<dbReference type="GO" id="GO:0005886">
    <property type="term" value="C:plasma membrane"/>
    <property type="evidence" value="ECO:0007669"/>
    <property type="project" value="TreeGrafter"/>
</dbReference>
<evidence type="ECO:0000256" key="5">
    <source>
        <dbReference type="ARBA" id="ARBA00023136"/>
    </source>
</evidence>
<keyword evidence="5 8" id="KW-0472">Membrane</keyword>
<feature type="transmembrane region" description="Helical" evidence="8">
    <location>
        <begin position="240"/>
        <end position="260"/>
    </location>
</feature>
<evidence type="ECO:0000256" key="3">
    <source>
        <dbReference type="ARBA" id="ARBA00022989"/>
    </source>
</evidence>
<dbReference type="AlphaFoldDB" id="A0AAU9IE99"/>
<gene>
    <name evidence="11" type="ORF">BSTOLATCC_MIC8567</name>
</gene>
<comment type="caution">
    <text evidence="11">The sequence shown here is derived from an EMBL/GenBank/DDBJ whole genome shotgun (WGS) entry which is preliminary data.</text>
</comment>
<dbReference type="SUPFAM" id="SSF81321">
    <property type="entry name" value="Family A G protein-coupled receptor-like"/>
    <property type="match status" value="1"/>
</dbReference>
<evidence type="ECO:0000313" key="12">
    <source>
        <dbReference type="Proteomes" id="UP001162131"/>
    </source>
</evidence>
<dbReference type="Proteomes" id="UP001162131">
    <property type="component" value="Unassembled WGS sequence"/>
</dbReference>
<evidence type="ECO:0000259" key="10">
    <source>
        <dbReference type="PROSITE" id="PS50262"/>
    </source>
</evidence>
<dbReference type="PANTHER" id="PTHR23112:SF0">
    <property type="entry name" value="TRANSMEMBRANE PROTEIN 116"/>
    <property type="match status" value="1"/>
</dbReference>
<dbReference type="EMBL" id="CAJZBQ010000010">
    <property type="protein sequence ID" value="CAG9313294.1"/>
    <property type="molecule type" value="Genomic_DNA"/>
</dbReference>
<feature type="transmembrane region" description="Helical" evidence="8">
    <location>
        <begin position="208"/>
        <end position="228"/>
    </location>
</feature>
<feature type="transmembrane region" description="Helical" evidence="8">
    <location>
        <begin position="118"/>
        <end position="137"/>
    </location>
</feature>
<feature type="transmembrane region" description="Helical" evidence="8">
    <location>
        <begin position="159"/>
        <end position="181"/>
    </location>
</feature>
<dbReference type="GO" id="GO:0007166">
    <property type="term" value="P:cell surface receptor signaling pathway"/>
    <property type="evidence" value="ECO:0007669"/>
    <property type="project" value="InterPro"/>
</dbReference>
<accession>A0AAU9IE99</accession>
<keyword evidence="6" id="KW-0675">Receptor</keyword>
<keyword evidence="2 8" id="KW-0812">Transmembrane</keyword>
<dbReference type="PRINTS" id="PR02000">
    <property type="entry name" value="GCR1PLANT"/>
</dbReference>
<keyword evidence="4" id="KW-0297">G-protein coupled receptor</keyword>
<reference evidence="11" key="1">
    <citation type="submission" date="2021-09" db="EMBL/GenBank/DDBJ databases">
        <authorList>
            <consortium name="AG Swart"/>
            <person name="Singh M."/>
            <person name="Singh A."/>
            <person name="Seah K."/>
            <person name="Emmerich C."/>
        </authorList>
    </citation>
    <scope>NUCLEOTIDE SEQUENCE</scope>
    <source>
        <strain evidence="11">ATCC30299</strain>
    </source>
</reference>
<keyword evidence="12" id="KW-1185">Reference proteome</keyword>
<proteinExistence type="predicted"/>
<evidence type="ECO:0000256" key="7">
    <source>
        <dbReference type="ARBA" id="ARBA00023224"/>
    </source>
</evidence>
<feature type="transmembrane region" description="Helical" evidence="8">
    <location>
        <begin position="12"/>
        <end position="35"/>
    </location>
</feature>
<comment type="subcellular location">
    <subcellularLocation>
        <location evidence="1">Membrane</location>
        <topology evidence="1">Multi-pass membrane protein</topology>
    </subcellularLocation>
</comment>